<dbReference type="AlphaFoldDB" id="A0A1U7IJP7"/>
<gene>
    <name evidence="2" type="ORF">NIES2119_13745</name>
</gene>
<sequence>MEELVMSIREGMPVLVRHEGDWIGTYTLVDLEGNILDKHKSHLTCQFPETGDYAYYQINRYEWADGKREEHQFPGTFRDNKLWFDTERIEGKAWEVDDATIILWFGYKTMSDMQLYEMIQISPCNNYRARTWHWFKNNQIFRRTLIQEERMK</sequence>
<dbReference type="STRING" id="454136.NIES2119_13745"/>
<proteinExistence type="predicted"/>
<dbReference type="CDD" id="cd16387">
    <property type="entry name" value="ParB_N_Srx"/>
    <property type="match status" value="1"/>
</dbReference>
<dbReference type="OrthoDB" id="457594at2"/>
<reference evidence="2 3" key="1">
    <citation type="submission" date="2016-11" db="EMBL/GenBank/DDBJ databases">
        <title>Draft Genome Sequences of Nine Cyanobacterial Strains from Diverse Habitats.</title>
        <authorList>
            <person name="Zhu T."/>
            <person name="Hou S."/>
            <person name="Lu X."/>
            <person name="Hess W.R."/>
        </authorList>
    </citation>
    <scope>NUCLEOTIDE SEQUENCE [LARGE SCALE GENOMIC DNA]</scope>
    <source>
        <strain evidence="2 3">IAM M-71</strain>
    </source>
</reference>
<organism evidence="2 3">
    <name type="scientific">[Phormidium ambiguum] IAM M-71</name>
    <dbReference type="NCBI Taxonomy" id="454136"/>
    <lineage>
        <taxon>Bacteria</taxon>
        <taxon>Bacillati</taxon>
        <taxon>Cyanobacteriota</taxon>
        <taxon>Cyanophyceae</taxon>
        <taxon>Oscillatoriophycideae</taxon>
        <taxon>Aerosakkonematales</taxon>
        <taxon>Aerosakkonemataceae</taxon>
        <taxon>Floridanema</taxon>
    </lineage>
</organism>
<dbReference type="EMBL" id="MRCE01000012">
    <property type="protein sequence ID" value="OKH37421.1"/>
    <property type="molecule type" value="Genomic_DNA"/>
</dbReference>
<evidence type="ECO:0000313" key="2">
    <source>
        <dbReference type="EMBL" id="OKH37421.1"/>
    </source>
</evidence>
<accession>A0A1U7IJP7</accession>
<dbReference type="Proteomes" id="UP000185860">
    <property type="component" value="Unassembled WGS sequence"/>
</dbReference>
<feature type="domain" description="DUF3598" evidence="1">
    <location>
        <begin position="15"/>
        <end position="150"/>
    </location>
</feature>
<name>A0A1U7IJP7_9CYAN</name>
<dbReference type="InterPro" id="IPR022017">
    <property type="entry name" value="BFA1-like_DUF3598"/>
</dbReference>
<protein>
    <submittedName>
        <fullName evidence="2">DUF3598 domain-containing protein</fullName>
    </submittedName>
</protein>
<evidence type="ECO:0000313" key="3">
    <source>
        <dbReference type="Proteomes" id="UP000185860"/>
    </source>
</evidence>
<dbReference type="Pfam" id="PF12204">
    <property type="entry name" value="DUF3598_N"/>
    <property type="match status" value="1"/>
</dbReference>
<comment type="caution">
    <text evidence="2">The sequence shown here is derived from an EMBL/GenBank/DDBJ whole genome shotgun (WGS) entry which is preliminary data.</text>
</comment>
<evidence type="ECO:0000259" key="1">
    <source>
        <dbReference type="Pfam" id="PF12204"/>
    </source>
</evidence>